<dbReference type="PATRIC" id="fig|701521.8.peg.1243"/>
<dbReference type="GO" id="GO:0008999">
    <property type="term" value="F:protein-N-terminal-alanine acetyltransferase activity"/>
    <property type="evidence" value="ECO:0007669"/>
    <property type="project" value="TreeGrafter"/>
</dbReference>
<dbReference type="Pfam" id="PF00583">
    <property type="entry name" value="Acetyltransf_1"/>
    <property type="match status" value="1"/>
</dbReference>
<accession>G8PEF5</accession>
<keyword evidence="3" id="KW-1185">Reference proteome</keyword>
<dbReference type="Gene3D" id="3.40.630.30">
    <property type="match status" value="1"/>
</dbReference>
<dbReference type="HOGENOM" id="CLU_087235_2_0_9"/>
<protein>
    <submittedName>
        <fullName evidence="2">Acetyltransferase, GNAT family</fullName>
    </submittedName>
</protein>
<sequence length="196" mass="22233">MITIREADKDDAGQIAPLINIIYEEMELSELDDVPAARWQRVLGQAYSTDEYLDTMAKTVVAEDTHTGKVVGVAFGYSDEYEEHLNDIISGYAEKAHILDDELEPDIEAYRNEWYLDSIAVDPNYQGQGIGGKLLRTLPKFARRDGETTIGLNVDFENPNAKKLYNKNNFITVGIRKIGDHLYFHMQKKLQNVMSA</sequence>
<evidence type="ECO:0000259" key="1">
    <source>
        <dbReference type="PROSITE" id="PS51186"/>
    </source>
</evidence>
<dbReference type="InterPro" id="IPR050276">
    <property type="entry name" value="MshD_Acetyltransferase"/>
</dbReference>
<dbReference type="eggNOG" id="COG0456">
    <property type="taxonomic scope" value="Bacteria"/>
</dbReference>
<organism evidence="2 3">
    <name type="scientific">Pediococcus claussenii (strain ATCC BAA-344 / DSM 14800 / JCM 18046 / KCTC 3811 / LMG 21948 / P06)</name>
    <dbReference type="NCBI Taxonomy" id="701521"/>
    <lineage>
        <taxon>Bacteria</taxon>
        <taxon>Bacillati</taxon>
        <taxon>Bacillota</taxon>
        <taxon>Bacilli</taxon>
        <taxon>Lactobacillales</taxon>
        <taxon>Lactobacillaceae</taxon>
        <taxon>Pediococcus</taxon>
    </lineage>
</organism>
<dbReference type="PANTHER" id="PTHR43617">
    <property type="entry name" value="L-AMINO ACID N-ACETYLTRANSFERASE"/>
    <property type="match status" value="1"/>
</dbReference>
<dbReference type="EMBL" id="CP003137">
    <property type="protein sequence ID" value="AEV95564.1"/>
    <property type="molecule type" value="Genomic_DNA"/>
</dbReference>
<dbReference type="RefSeq" id="WP_014215758.1">
    <property type="nucleotide sequence ID" value="NC_016605.1"/>
</dbReference>
<dbReference type="STRING" id="701521.PECL_1338"/>
<gene>
    <name evidence="2" type="ordered locus">PECL_1338</name>
</gene>
<dbReference type="InterPro" id="IPR000182">
    <property type="entry name" value="GNAT_dom"/>
</dbReference>
<dbReference type="Proteomes" id="UP000005444">
    <property type="component" value="Chromosome"/>
</dbReference>
<dbReference type="InterPro" id="IPR016181">
    <property type="entry name" value="Acyl_CoA_acyltransferase"/>
</dbReference>
<feature type="domain" description="N-acetyltransferase" evidence="1">
    <location>
        <begin position="2"/>
        <end position="191"/>
    </location>
</feature>
<dbReference type="PROSITE" id="PS51186">
    <property type="entry name" value="GNAT"/>
    <property type="match status" value="1"/>
</dbReference>
<dbReference type="SUPFAM" id="SSF55729">
    <property type="entry name" value="Acyl-CoA N-acyltransferases (Nat)"/>
    <property type="match status" value="1"/>
</dbReference>
<proteinExistence type="predicted"/>
<evidence type="ECO:0000313" key="3">
    <source>
        <dbReference type="Proteomes" id="UP000005444"/>
    </source>
</evidence>
<evidence type="ECO:0000313" key="2">
    <source>
        <dbReference type="EMBL" id="AEV95564.1"/>
    </source>
</evidence>
<dbReference type="KEGG" id="pce:PECL_1338"/>
<reference evidence="2 3" key="1">
    <citation type="journal article" date="2012" name="J. Bacteriol.">
        <title>Complete Genome Sequence of the Beer Spoilage Organism Pediococcus claussenii ATCC BAA-344T.</title>
        <authorList>
            <person name="Pittet V."/>
            <person name="Abegunde T."/>
            <person name="Marfleet T."/>
            <person name="Haakensen M."/>
            <person name="Morrow K."/>
            <person name="Jayaprakash T."/>
            <person name="Schroeder K."/>
            <person name="Trost B."/>
            <person name="Byrns S."/>
            <person name="Bergsveinson J."/>
            <person name="Kusalik A."/>
            <person name="Ziola B."/>
        </authorList>
    </citation>
    <scope>NUCLEOTIDE SEQUENCE [LARGE SCALE GENOMIC DNA]</scope>
    <source>
        <strain evidence="2 3">ATCC BAA-344</strain>
    </source>
</reference>
<dbReference type="CDD" id="cd04301">
    <property type="entry name" value="NAT_SF"/>
    <property type="match status" value="1"/>
</dbReference>
<name>G8PEF5_PEDCP</name>
<dbReference type="AlphaFoldDB" id="G8PEF5"/>
<dbReference type="PANTHER" id="PTHR43617:SF20">
    <property type="entry name" value="N-ALPHA-ACETYLTRANSFERASE RIMI"/>
    <property type="match status" value="1"/>
</dbReference>